<dbReference type="GO" id="GO:0008270">
    <property type="term" value="F:zinc ion binding"/>
    <property type="evidence" value="ECO:0007669"/>
    <property type="project" value="UniProtKB-KW"/>
</dbReference>
<evidence type="ECO:0000313" key="9">
    <source>
        <dbReference type="Proteomes" id="UP000504611"/>
    </source>
</evidence>
<dbReference type="GO" id="GO:0003677">
    <property type="term" value="F:DNA binding"/>
    <property type="evidence" value="ECO:0007669"/>
    <property type="project" value="InterPro"/>
</dbReference>
<feature type="domain" description="BED-type" evidence="8">
    <location>
        <begin position="41"/>
        <end position="96"/>
    </location>
</feature>
<dbReference type="InterPro" id="IPR003656">
    <property type="entry name" value="Znf_BED"/>
</dbReference>
<dbReference type="Pfam" id="PF02892">
    <property type="entry name" value="zf-BED"/>
    <property type="match status" value="1"/>
</dbReference>
<accession>A0A6I9N839</accession>
<dbReference type="PANTHER" id="PTHR46481">
    <property type="entry name" value="ZINC FINGER BED DOMAIN-CONTAINING PROTEIN 4"/>
    <property type="match status" value="1"/>
</dbReference>
<feature type="region of interest" description="Disordered" evidence="7">
    <location>
        <begin position="96"/>
        <end position="128"/>
    </location>
</feature>
<keyword evidence="1" id="KW-0479">Metal-binding</keyword>
<evidence type="ECO:0000256" key="7">
    <source>
        <dbReference type="SAM" id="MobiDB-lite"/>
    </source>
</evidence>
<dbReference type="InterPro" id="IPR012337">
    <property type="entry name" value="RNaseH-like_sf"/>
</dbReference>
<evidence type="ECO:0000313" key="10">
    <source>
        <dbReference type="RefSeq" id="XP_010772682.1"/>
    </source>
</evidence>
<dbReference type="KEGG" id="ncc:104948208"/>
<dbReference type="SMART" id="SM00614">
    <property type="entry name" value="ZnF_BED"/>
    <property type="match status" value="1"/>
</dbReference>
<dbReference type="AlphaFoldDB" id="A0A6I9N839"/>
<evidence type="ECO:0000256" key="2">
    <source>
        <dbReference type="ARBA" id="ARBA00022771"/>
    </source>
</evidence>
<feature type="compositionally biased region" description="Acidic residues" evidence="7">
    <location>
        <begin position="1"/>
        <end position="16"/>
    </location>
</feature>
<dbReference type="Proteomes" id="UP000504611">
    <property type="component" value="Unplaced"/>
</dbReference>
<dbReference type="InterPro" id="IPR036236">
    <property type="entry name" value="Znf_C2H2_sf"/>
</dbReference>
<dbReference type="SUPFAM" id="SSF140996">
    <property type="entry name" value="Hermes dimerisation domain"/>
    <property type="match status" value="1"/>
</dbReference>
<dbReference type="OrthoDB" id="1607513at2759"/>
<gene>
    <name evidence="10" type="primary">LOC104948208</name>
</gene>
<keyword evidence="3" id="KW-0862">Zinc</keyword>
<dbReference type="RefSeq" id="XP_010772682.1">
    <property type="nucleotide sequence ID" value="XM_010774380.1"/>
</dbReference>
<sequence>MSDTEMSDEEVEDNDNNTDQNPGGDSGESEREVVLVPKKGPHSSSVWNFFGFDPDDDLQKVVHCKHCSRMVATTSGNTTNLLNHLQRHHKIQYALAKKDNPKKKSNPQTTTQTSISQTLFNGTPYSHSSRRHKEITKAITFYLAKDMASINTVQNEGFKNLMKTLDKRYSVPSRNYFSRTALPAMYYKILTTVETELKDVQHFATTTDLWSSRTMEPYMSLTVHFITSDFTMKSRCLKTAFFPVDHTGDEIAVGLMESLHSWSLDPKRMVCITTDSGSNIIKASDINKWTRLQCFGHRLHLAIAMVNRVLGQQEAITRVLARNTDRSKFANILTWQDIQVLEVIDKTLTPLAEFTDALSGEQYVSVSSVKPVLHLFESLMAVKEDDPALARSIKTTILQYLQEKYSDPKTQALLDIATSLDPRFKLDYVSEDNKTTVKTRLKDEMTSIVTMPASTQFNYCT</sequence>
<dbReference type="SUPFAM" id="SSF57667">
    <property type="entry name" value="beta-beta-alpha zinc fingers"/>
    <property type="match status" value="1"/>
</dbReference>
<dbReference type="InterPro" id="IPR052035">
    <property type="entry name" value="ZnF_BED_domain_contain"/>
</dbReference>
<proteinExistence type="predicted"/>
<dbReference type="PROSITE" id="PS50808">
    <property type="entry name" value="ZF_BED"/>
    <property type="match status" value="1"/>
</dbReference>
<keyword evidence="5" id="KW-0804">Transcription</keyword>
<keyword evidence="4" id="KW-0805">Transcription regulation</keyword>
<dbReference type="PANTHER" id="PTHR46481:SF9">
    <property type="entry name" value="ZINC FINGER BED DOMAIN-CONTAINING PROTEIN 1-LIKE"/>
    <property type="match status" value="1"/>
</dbReference>
<evidence type="ECO:0000256" key="5">
    <source>
        <dbReference type="ARBA" id="ARBA00023163"/>
    </source>
</evidence>
<dbReference type="GeneID" id="104948208"/>
<keyword evidence="2 6" id="KW-0863">Zinc-finger</keyword>
<evidence type="ECO:0000259" key="8">
    <source>
        <dbReference type="PROSITE" id="PS50808"/>
    </source>
</evidence>
<name>A0A6I9N839_9TELE</name>
<organism evidence="9 10">
    <name type="scientific">Notothenia coriiceps</name>
    <name type="common">black rockcod</name>
    <dbReference type="NCBI Taxonomy" id="8208"/>
    <lineage>
        <taxon>Eukaryota</taxon>
        <taxon>Metazoa</taxon>
        <taxon>Chordata</taxon>
        <taxon>Craniata</taxon>
        <taxon>Vertebrata</taxon>
        <taxon>Euteleostomi</taxon>
        <taxon>Actinopterygii</taxon>
        <taxon>Neopterygii</taxon>
        <taxon>Teleostei</taxon>
        <taxon>Neoteleostei</taxon>
        <taxon>Acanthomorphata</taxon>
        <taxon>Eupercaria</taxon>
        <taxon>Perciformes</taxon>
        <taxon>Notothenioidei</taxon>
        <taxon>Nototheniidae</taxon>
        <taxon>Notothenia</taxon>
    </lineage>
</organism>
<feature type="compositionally biased region" description="Low complexity" evidence="7">
    <location>
        <begin position="108"/>
        <end position="118"/>
    </location>
</feature>
<evidence type="ECO:0000256" key="6">
    <source>
        <dbReference type="PROSITE-ProRule" id="PRU00027"/>
    </source>
</evidence>
<dbReference type="SUPFAM" id="SSF53098">
    <property type="entry name" value="Ribonuclease H-like"/>
    <property type="match status" value="1"/>
</dbReference>
<evidence type="ECO:0000256" key="3">
    <source>
        <dbReference type="ARBA" id="ARBA00022833"/>
    </source>
</evidence>
<protein>
    <submittedName>
        <fullName evidence="10">Zinc finger BED domain-containing protein 1-like</fullName>
    </submittedName>
</protein>
<evidence type="ECO:0000256" key="4">
    <source>
        <dbReference type="ARBA" id="ARBA00023015"/>
    </source>
</evidence>
<reference evidence="10" key="1">
    <citation type="submission" date="2025-08" db="UniProtKB">
        <authorList>
            <consortium name="RefSeq"/>
        </authorList>
    </citation>
    <scope>IDENTIFICATION</scope>
    <source>
        <tissue evidence="10">Muscle</tissue>
    </source>
</reference>
<keyword evidence="9" id="KW-1185">Reference proteome</keyword>
<feature type="region of interest" description="Disordered" evidence="7">
    <location>
        <begin position="1"/>
        <end position="32"/>
    </location>
</feature>
<evidence type="ECO:0000256" key="1">
    <source>
        <dbReference type="ARBA" id="ARBA00022723"/>
    </source>
</evidence>